<evidence type="ECO:0000313" key="7">
    <source>
        <dbReference type="EMBL" id="NDL41724.1"/>
    </source>
</evidence>
<gene>
    <name evidence="1" type="ORF">GPY51_07225</name>
    <name evidence="2" type="ORF">GPY51_21690</name>
    <name evidence="3" type="ORF">GPY51_22930</name>
    <name evidence="4" type="ORF">GPY51_23340</name>
    <name evidence="5" type="ORF">GPY51_23680</name>
    <name evidence="6" type="ORF">GPY51_23830</name>
    <name evidence="7" type="ORF">GPY51_24110</name>
</gene>
<evidence type="ECO:0000313" key="6">
    <source>
        <dbReference type="EMBL" id="NDL41682.1"/>
    </source>
</evidence>
<protein>
    <submittedName>
        <fullName evidence="1">IS200/IS605 family transposase</fullName>
    </submittedName>
</protein>
<organism evidence="1 8">
    <name type="scientific">Photorhabdus laumondii subsp. laumondii</name>
    <name type="common">Photorhabdus luminescens subsp. laumondii</name>
    <dbReference type="NCBI Taxonomy" id="141679"/>
    <lineage>
        <taxon>Bacteria</taxon>
        <taxon>Pseudomonadati</taxon>
        <taxon>Pseudomonadota</taxon>
        <taxon>Gammaproteobacteria</taxon>
        <taxon>Enterobacterales</taxon>
        <taxon>Morganellaceae</taxon>
        <taxon>Photorhabdus</taxon>
    </lineage>
</organism>
<evidence type="ECO:0000313" key="5">
    <source>
        <dbReference type="EMBL" id="NDL41658.1"/>
    </source>
</evidence>
<evidence type="ECO:0000313" key="4">
    <source>
        <dbReference type="EMBL" id="NDL41592.1"/>
    </source>
</evidence>
<proteinExistence type="predicted"/>
<dbReference type="EMBL" id="WSFA01000109">
    <property type="protein sequence ID" value="NDL41658.1"/>
    <property type="molecule type" value="Genomic_DNA"/>
</dbReference>
<dbReference type="EMBL" id="WSFA01000123">
    <property type="protein sequence ID" value="NDL41724.1"/>
    <property type="molecule type" value="Genomic_DNA"/>
</dbReference>
<dbReference type="Proteomes" id="UP000479300">
    <property type="component" value="Unassembled WGS sequence"/>
</dbReference>
<evidence type="ECO:0000313" key="8">
    <source>
        <dbReference type="Proteomes" id="UP000479300"/>
    </source>
</evidence>
<name>A0A6L9JLM0_PHOLM</name>
<evidence type="ECO:0000313" key="1">
    <source>
        <dbReference type="EMBL" id="NDL38576.1"/>
    </source>
</evidence>
<sequence length="28" mass="3407">GQLTEEMIKSYLEHHFEPNPNDNFRMDN</sequence>
<dbReference type="EMBL" id="WSFA01000100">
    <property type="protein sequence ID" value="NDL41592.1"/>
    <property type="molecule type" value="Genomic_DNA"/>
</dbReference>
<dbReference type="EMBL" id="WSFA01000091">
    <property type="protein sequence ID" value="NDL41518.1"/>
    <property type="molecule type" value="Genomic_DNA"/>
</dbReference>
<reference evidence="1 8" key="1">
    <citation type="submission" date="2019-12" db="EMBL/GenBank/DDBJ databases">
        <title>Engineering Photorhabdus to improve their lethality against agricultural pests.</title>
        <authorList>
            <person name="Machado R.A.R."/>
        </authorList>
    </citation>
    <scope>NUCLEOTIDE SEQUENCE [LARGE SCALE GENOMIC DNA]</scope>
    <source>
        <strain evidence="1 8">EN01</strain>
    </source>
</reference>
<feature type="non-terminal residue" evidence="1">
    <location>
        <position position="1"/>
    </location>
</feature>
<dbReference type="EMBL" id="WSFA01000077">
    <property type="protein sequence ID" value="NDL41291.1"/>
    <property type="molecule type" value="Genomic_DNA"/>
</dbReference>
<dbReference type="EMBL" id="WSFA01000114">
    <property type="protein sequence ID" value="NDL41682.1"/>
    <property type="molecule type" value="Genomic_DNA"/>
</dbReference>
<evidence type="ECO:0000313" key="3">
    <source>
        <dbReference type="EMBL" id="NDL41518.1"/>
    </source>
</evidence>
<comment type="caution">
    <text evidence="1">The sequence shown here is derived from an EMBL/GenBank/DDBJ whole genome shotgun (WGS) entry which is preliminary data.</text>
</comment>
<evidence type="ECO:0000313" key="2">
    <source>
        <dbReference type="EMBL" id="NDL41291.1"/>
    </source>
</evidence>
<dbReference type="AlphaFoldDB" id="A0A6L9JLM0"/>
<accession>A0A6L9JLM0</accession>
<dbReference type="EMBL" id="WSFA01000012">
    <property type="protein sequence ID" value="NDL38576.1"/>
    <property type="molecule type" value="Genomic_DNA"/>
</dbReference>